<dbReference type="InterPro" id="IPR013022">
    <property type="entry name" value="Xyl_isomerase-like_TIM-brl"/>
</dbReference>
<sequence>MRVPPVLLSTSSCYPSSTEESFAAAARIGYDGLEVMVWKWPETRDAQALRALSETYGLPVLAIHSPTLLLTQRVWGSDAWGKIDRSVALAEGVGAEVVVVHPPFRWQREYASGFVEGIARRQARTDVRIAVENMFPWKARAKDDSRTKERHAYLPHWNPLGLDYEYVTLDLSHAGIAGQDSLEVAHQLGPRLGHIHLTDSTGSNRDEHLAPGRGSQPCRELLAELPGLGFTGSIAVEVTTRKMGPAQREAALVESLAFARENLPSFA</sequence>
<evidence type="ECO:0000259" key="2">
    <source>
        <dbReference type="Pfam" id="PF01261"/>
    </source>
</evidence>
<dbReference type="EMBL" id="CP040899">
    <property type="protein sequence ID" value="QDB80102.1"/>
    <property type="molecule type" value="Genomic_DNA"/>
</dbReference>
<dbReference type="GO" id="GO:0016853">
    <property type="term" value="F:isomerase activity"/>
    <property type="evidence" value="ECO:0007669"/>
    <property type="project" value="UniProtKB-KW"/>
</dbReference>
<feature type="domain" description="Xylose isomerase-like TIM barrel" evidence="2">
    <location>
        <begin position="22"/>
        <end position="261"/>
    </location>
</feature>
<dbReference type="Proteomes" id="UP000313948">
    <property type="component" value="Chromosome"/>
</dbReference>
<keyword evidence="4" id="KW-1185">Reference proteome</keyword>
<protein>
    <submittedName>
        <fullName evidence="3">Sugar phosphate isomerase/epimerase</fullName>
    </submittedName>
</protein>
<dbReference type="PANTHER" id="PTHR12110">
    <property type="entry name" value="HYDROXYPYRUVATE ISOMERASE"/>
    <property type="match status" value="1"/>
</dbReference>
<name>A0ABX5VNR8_9MICO</name>
<evidence type="ECO:0000313" key="4">
    <source>
        <dbReference type="Proteomes" id="UP000313948"/>
    </source>
</evidence>
<keyword evidence="1" id="KW-0119">Carbohydrate metabolism</keyword>
<dbReference type="Gene3D" id="3.20.20.150">
    <property type="entry name" value="Divalent-metal-dependent TIM barrel enzymes"/>
    <property type="match status" value="1"/>
</dbReference>
<keyword evidence="3" id="KW-0413">Isomerase</keyword>
<accession>A0ABX5VNR8</accession>
<evidence type="ECO:0000256" key="1">
    <source>
        <dbReference type="ARBA" id="ARBA00023277"/>
    </source>
</evidence>
<dbReference type="InterPro" id="IPR036237">
    <property type="entry name" value="Xyl_isomerase-like_sf"/>
</dbReference>
<dbReference type="InterPro" id="IPR050312">
    <property type="entry name" value="IolE/XylAMocC-like"/>
</dbReference>
<reference evidence="3 4" key="1">
    <citation type="submission" date="2019-05" db="EMBL/GenBank/DDBJ databases">
        <title>Georgenia *** sp. nov., and Georgenia *** sp. nov., isolated from the intestinal contents of plateau pika (Ochotona curzoniae) in the Qinghai-Tibet plateau of China.</title>
        <authorList>
            <person name="Tian Z."/>
        </authorList>
    </citation>
    <scope>NUCLEOTIDE SEQUENCE [LARGE SCALE GENOMIC DNA]</scope>
    <source>
        <strain evidence="3 4">Z294</strain>
    </source>
</reference>
<organism evidence="3 4">
    <name type="scientific">Georgenia wutianyii</name>
    <dbReference type="NCBI Taxonomy" id="2585135"/>
    <lineage>
        <taxon>Bacteria</taxon>
        <taxon>Bacillati</taxon>
        <taxon>Actinomycetota</taxon>
        <taxon>Actinomycetes</taxon>
        <taxon>Micrococcales</taxon>
        <taxon>Bogoriellaceae</taxon>
        <taxon>Georgenia</taxon>
    </lineage>
</organism>
<gene>
    <name evidence="3" type="ORF">FE251_12460</name>
</gene>
<dbReference type="SUPFAM" id="SSF51658">
    <property type="entry name" value="Xylose isomerase-like"/>
    <property type="match status" value="1"/>
</dbReference>
<evidence type="ECO:0000313" key="3">
    <source>
        <dbReference type="EMBL" id="QDB80102.1"/>
    </source>
</evidence>
<dbReference type="Pfam" id="PF01261">
    <property type="entry name" value="AP_endonuc_2"/>
    <property type="match status" value="1"/>
</dbReference>
<dbReference type="RefSeq" id="WP_139072531.1">
    <property type="nucleotide sequence ID" value="NZ_CP040899.1"/>
</dbReference>
<proteinExistence type="predicted"/>
<dbReference type="PANTHER" id="PTHR12110:SF47">
    <property type="match status" value="1"/>
</dbReference>